<feature type="region of interest" description="Disordered" evidence="1">
    <location>
        <begin position="58"/>
        <end position="81"/>
    </location>
</feature>
<gene>
    <name evidence="2" type="ORF">TM448A02638_0010</name>
</gene>
<accession>A0A6H1ZY11</accession>
<name>A0A6H1ZY11_9ZZZZ</name>
<proteinExistence type="predicted"/>
<reference evidence="2" key="1">
    <citation type="submission" date="2020-03" db="EMBL/GenBank/DDBJ databases">
        <title>The deep terrestrial virosphere.</title>
        <authorList>
            <person name="Holmfeldt K."/>
            <person name="Nilsson E."/>
            <person name="Simone D."/>
            <person name="Lopez-Fernandez M."/>
            <person name="Wu X."/>
            <person name="de Brujin I."/>
            <person name="Lundin D."/>
            <person name="Andersson A."/>
            <person name="Bertilsson S."/>
            <person name="Dopson M."/>
        </authorList>
    </citation>
    <scope>NUCLEOTIDE SEQUENCE</scope>
    <source>
        <strain evidence="2">TM448A02638</strain>
    </source>
</reference>
<evidence type="ECO:0000313" key="2">
    <source>
        <dbReference type="EMBL" id="QJA52359.1"/>
    </source>
</evidence>
<protein>
    <submittedName>
        <fullName evidence="2">Uncharacterized protein</fullName>
    </submittedName>
</protein>
<sequence>MALNLKAREGQEACPSCNKPWPESLRGRWRNFKRLDDCQTCYAEKLRRYEAAGEHRGREVKAWHKEREEVPKSKVDPMTELFGEGHEKPWWEKEK</sequence>
<evidence type="ECO:0000256" key="1">
    <source>
        <dbReference type="SAM" id="MobiDB-lite"/>
    </source>
</evidence>
<dbReference type="EMBL" id="MT144333">
    <property type="protein sequence ID" value="QJA52359.1"/>
    <property type="molecule type" value="Genomic_DNA"/>
</dbReference>
<dbReference type="AlphaFoldDB" id="A0A6H1ZY11"/>
<organism evidence="2">
    <name type="scientific">viral metagenome</name>
    <dbReference type="NCBI Taxonomy" id="1070528"/>
    <lineage>
        <taxon>unclassified sequences</taxon>
        <taxon>metagenomes</taxon>
        <taxon>organismal metagenomes</taxon>
    </lineage>
</organism>